<gene>
    <name evidence="1" type="ORF">DPMN_052088</name>
</gene>
<comment type="caution">
    <text evidence="1">The sequence shown here is derived from an EMBL/GenBank/DDBJ whole genome shotgun (WGS) entry which is preliminary data.</text>
</comment>
<accession>A0A9D4CL25</accession>
<reference evidence="1" key="1">
    <citation type="journal article" date="2019" name="bioRxiv">
        <title>The Genome of the Zebra Mussel, Dreissena polymorpha: A Resource for Invasive Species Research.</title>
        <authorList>
            <person name="McCartney M.A."/>
            <person name="Auch B."/>
            <person name="Kono T."/>
            <person name="Mallez S."/>
            <person name="Zhang Y."/>
            <person name="Obille A."/>
            <person name="Becker A."/>
            <person name="Abrahante J.E."/>
            <person name="Garbe J."/>
            <person name="Badalamenti J.P."/>
            <person name="Herman A."/>
            <person name="Mangelson H."/>
            <person name="Liachko I."/>
            <person name="Sullivan S."/>
            <person name="Sone E.D."/>
            <person name="Koren S."/>
            <person name="Silverstein K.A.T."/>
            <person name="Beckman K.B."/>
            <person name="Gohl D.M."/>
        </authorList>
    </citation>
    <scope>NUCLEOTIDE SEQUENCE</scope>
    <source>
        <strain evidence="1">Duluth1</strain>
        <tissue evidence="1">Whole animal</tissue>
    </source>
</reference>
<sequence>MLSAEFLKLAFSSKFSKNTIRIANSLDPDETPRSVVSHLDPNCLQRPSKFGSSTERAKGELHPWLEAKSTHSGWIGGRFI</sequence>
<reference evidence="1" key="2">
    <citation type="submission" date="2020-11" db="EMBL/GenBank/DDBJ databases">
        <authorList>
            <person name="McCartney M.A."/>
            <person name="Auch B."/>
            <person name="Kono T."/>
            <person name="Mallez S."/>
            <person name="Becker A."/>
            <person name="Gohl D.M."/>
            <person name="Silverstein K.A.T."/>
            <person name="Koren S."/>
            <person name="Bechman K.B."/>
            <person name="Herman A."/>
            <person name="Abrahante J.E."/>
            <person name="Garbe J."/>
        </authorList>
    </citation>
    <scope>NUCLEOTIDE SEQUENCE</scope>
    <source>
        <strain evidence="1">Duluth1</strain>
        <tissue evidence="1">Whole animal</tissue>
    </source>
</reference>
<name>A0A9D4CL25_DREPO</name>
<dbReference type="EMBL" id="JAIWYP010000012">
    <property type="protein sequence ID" value="KAH3726230.1"/>
    <property type="molecule type" value="Genomic_DNA"/>
</dbReference>
<organism evidence="1 2">
    <name type="scientific">Dreissena polymorpha</name>
    <name type="common">Zebra mussel</name>
    <name type="synonym">Mytilus polymorpha</name>
    <dbReference type="NCBI Taxonomy" id="45954"/>
    <lineage>
        <taxon>Eukaryota</taxon>
        <taxon>Metazoa</taxon>
        <taxon>Spiralia</taxon>
        <taxon>Lophotrochozoa</taxon>
        <taxon>Mollusca</taxon>
        <taxon>Bivalvia</taxon>
        <taxon>Autobranchia</taxon>
        <taxon>Heteroconchia</taxon>
        <taxon>Euheterodonta</taxon>
        <taxon>Imparidentia</taxon>
        <taxon>Neoheterodontei</taxon>
        <taxon>Myida</taxon>
        <taxon>Dreissenoidea</taxon>
        <taxon>Dreissenidae</taxon>
        <taxon>Dreissena</taxon>
    </lineage>
</organism>
<evidence type="ECO:0000313" key="2">
    <source>
        <dbReference type="Proteomes" id="UP000828390"/>
    </source>
</evidence>
<evidence type="ECO:0000313" key="1">
    <source>
        <dbReference type="EMBL" id="KAH3726230.1"/>
    </source>
</evidence>
<proteinExistence type="predicted"/>
<dbReference type="Proteomes" id="UP000828390">
    <property type="component" value="Unassembled WGS sequence"/>
</dbReference>
<dbReference type="AlphaFoldDB" id="A0A9D4CL25"/>
<protein>
    <submittedName>
        <fullName evidence="1">Uncharacterized protein</fullName>
    </submittedName>
</protein>
<keyword evidence="2" id="KW-1185">Reference proteome</keyword>